<dbReference type="PANTHER" id="PTHR13264:SF5">
    <property type="entry name" value="PRE-MRNA-SPLICING FACTOR SYF2"/>
    <property type="match status" value="1"/>
</dbReference>
<evidence type="ECO:0000256" key="8">
    <source>
        <dbReference type="ARBA" id="ARBA00023242"/>
    </source>
</evidence>
<dbReference type="Proteomes" id="UP000224634">
    <property type="component" value="Unassembled WGS sequence"/>
</dbReference>
<feature type="compositionally biased region" description="Basic and acidic residues" evidence="10">
    <location>
        <begin position="59"/>
        <end position="68"/>
    </location>
</feature>
<reference evidence="11 12" key="1">
    <citation type="submission" date="2017-10" db="EMBL/GenBank/DDBJ databases">
        <title>Comparative genomics in systemic dimorphic fungi from Ajellomycetaceae.</title>
        <authorList>
            <person name="Munoz J.F."/>
            <person name="Mcewen J.G."/>
            <person name="Clay O.K."/>
            <person name="Cuomo C.A."/>
        </authorList>
    </citation>
    <scope>NUCLEOTIDE SEQUENCE [LARGE SCALE GENOMIC DNA]</scope>
    <source>
        <strain evidence="11 12">UAMH7299</strain>
    </source>
</reference>
<keyword evidence="6 9" id="KW-0747">Spliceosome</keyword>
<evidence type="ECO:0000256" key="3">
    <source>
        <dbReference type="ARBA" id="ARBA00010028"/>
    </source>
</evidence>
<dbReference type="OrthoDB" id="199717at2759"/>
<dbReference type="AlphaFoldDB" id="A0A2B7YL87"/>
<protein>
    <recommendedName>
        <fullName evidence="4 9">Pre-mRNA-splicing factor SYF2</fullName>
    </recommendedName>
</protein>
<sequence length="302" mass="34406">MPAQKKSRKGTRAVTAETADPPTEVVGETTTEQPATTDSTEPSSTEDNKDTSTDSNAAKTRERLERFRALQARAKAATERNLKETTAESQRLATDPTLLSSISRKHAFASHNLLKADTEAAGEDFERKRAWDWTVEESEKWDGRMEKKQKNRSDTAFQDYRNDALKVYERQMRQMQPNLEDYEKEKIAAVERAAASGGLEIVEAEDGELVAVDKNGTFYSTADSTSFVENKPERAAVDRLVADLRKAEEVRLRKRRDRGREDEDADVTYINDKNKKFNQQLARFYNKYTAEIRDSFERGTMI</sequence>
<dbReference type="InterPro" id="IPR013260">
    <property type="entry name" value="mRNA_splic_SYF2"/>
</dbReference>
<dbReference type="GO" id="GO:0071013">
    <property type="term" value="C:catalytic step 2 spliceosome"/>
    <property type="evidence" value="ECO:0007669"/>
    <property type="project" value="TreeGrafter"/>
</dbReference>
<dbReference type="GO" id="GO:0000398">
    <property type="term" value="P:mRNA splicing, via spliceosome"/>
    <property type="evidence" value="ECO:0007669"/>
    <property type="project" value="UniProtKB-UniRule"/>
</dbReference>
<dbReference type="GO" id="GO:0000974">
    <property type="term" value="C:Prp19 complex"/>
    <property type="evidence" value="ECO:0007669"/>
    <property type="project" value="TreeGrafter"/>
</dbReference>
<evidence type="ECO:0000256" key="1">
    <source>
        <dbReference type="ARBA" id="ARBA00003777"/>
    </source>
</evidence>
<proteinExistence type="inferred from homology"/>
<name>A0A2B7YL87_POLH7</name>
<feature type="compositionally biased region" description="Low complexity" evidence="10">
    <location>
        <begin position="23"/>
        <end position="45"/>
    </location>
</feature>
<evidence type="ECO:0000256" key="5">
    <source>
        <dbReference type="ARBA" id="ARBA00022664"/>
    </source>
</evidence>
<evidence type="ECO:0000256" key="2">
    <source>
        <dbReference type="ARBA" id="ARBA00004123"/>
    </source>
</evidence>
<evidence type="ECO:0000256" key="10">
    <source>
        <dbReference type="SAM" id="MobiDB-lite"/>
    </source>
</evidence>
<comment type="function">
    <text evidence="1 9">Involved in pre-mRNA splicing.</text>
</comment>
<feature type="compositionally biased region" description="Basic residues" evidence="10">
    <location>
        <begin position="1"/>
        <end position="11"/>
    </location>
</feature>
<feature type="compositionally biased region" description="Basic and acidic residues" evidence="10">
    <location>
        <begin position="76"/>
        <end position="86"/>
    </location>
</feature>
<comment type="subunit">
    <text evidence="9">May be part of a spliceosome complex.</text>
</comment>
<feature type="region of interest" description="Disordered" evidence="10">
    <location>
        <begin position="1"/>
        <end position="95"/>
    </location>
</feature>
<comment type="similarity">
    <text evidence="3 9">Belongs to the SYF2 family.</text>
</comment>
<evidence type="ECO:0000256" key="9">
    <source>
        <dbReference type="RuleBase" id="RU367148"/>
    </source>
</evidence>
<keyword evidence="5 9" id="KW-0507">mRNA processing</keyword>
<comment type="caution">
    <text evidence="11">The sequence shown here is derived from an EMBL/GenBank/DDBJ whole genome shotgun (WGS) entry which is preliminary data.</text>
</comment>
<dbReference type="STRING" id="1447883.A0A2B7YL87"/>
<evidence type="ECO:0000256" key="6">
    <source>
        <dbReference type="ARBA" id="ARBA00022728"/>
    </source>
</evidence>
<evidence type="ECO:0000256" key="7">
    <source>
        <dbReference type="ARBA" id="ARBA00023187"/>
    </source>
</evidence>
<evidence type="ECO:0000256" key="4">
    <source>
        <dbReference type="ARBA" id="ARBA00014745"/>
    </source>
</evidence>
<evidence type="ECO:0000313" key="11">
    <source>
        <dbReference type="EMBL" id="PGH21622.1"/>
    </source>
</evidence>
<organism evidence="11 12">
    <name type="scientific">Polytolypa hystricis (strain UAMH7299)</name>
    <dbReference type="NCBI Taxonomy" id="1447883"/>
    <lineage>
        <taxon>Eukaryota</taxon>
        <taxon>Fungi</taxon>
        <taxon>Dikarya</taxon>
        <taxon>Ascomycota</taxon>
        <taxon>Pezizomycotina</taxon>
        <taxon>Eurotiomycetes</taxon>
        <taxon>Eurotiomycetidae</taxon>
        <taxon>Onygenales</taxon>
        <taxon>Onygenales incertae sedis</taxon>
        <taxon>Polytolypa</taxon>
    </lineage>
</organism>
<accession>A0A2B7YL87</accession>
<gene>
    <name evidence="11" type="ORF">AJ80_03055</name>
</gene>
<keyword evidence="7 9" id="KW-0508">mRNA splicing</keyword>
<dbReference type="GO" id="GO:0071014">
    <property type="term" value="C:post-mRNA release spliceosomal complex"/>
    <property type="evidence" value="ECO:0007669"/>
    <property type="project" value="TreeGrafter"/>
</dbReference>
<keyword evidence="8 9" id="KW-0539">Nucleus</keyword>
<dbReference type="EMBL" id="PDNA01000032">
    <property type="protein sequence ID" value="PGH21622.1"/>
    <property type="molecule type" value="Genomic_DNA"/>
</dbReference>
<keyword evidence="12" id="KW-1185">Reference proteome</keyword>
<comment type="subcellular location">
    <subcellularLocation>
        <location evidence="2 9">Nucleus</location>
    </subcellularLocation>
</comment>
<dbReference type="Pfam" id="PF08231">
    <property type="entry name" value="SYF2"/>
    <property type="match status" value="1"/>
</dbReference>
<dbReference type="PANTHER" id="PTHR13264">
    <property type="entry name" value="GCIP-INTERACTING PROTEIN P29"/>
    <property type="match status" value="1"/>
</dbReference>
<evidence type="ECO:0000313" key="12">
    <source>
        <dbReference type="Proteomes" id="UP000224634"/>
    </source>
</evidence>